<dbReference type="InterPro" id="IPR017937">
    <property type="entry name" value="Thioredoxin_CS"/>
</dbReference>
<organism evidence="8 9">
    <name type="scientific">Emiliania huxleyi (strain CCMP1516)</name>
    <dbReference type="NCBI Taxonomy" id="280463"/>
    <lineage>
        <taxon>Eukaryota</taxon>
        <taxon>Haptista</taxon>
        <taxon>Haptophyta</taxon>
        <taxon>Prymnesiophyceae</taxon>
        <taxon>Isochrysidales</taxon>
        <taxon>Noelaerhabdaceae</taxon>
        <taxon>Emiliania</taxon>
    </lineage>
</organism>
<dbReference type="InterPro" id="IPR036249">
    <property type="entry name" value="Thioredoxin-like_sf"/>
</dbReference>
<sequence length="265" mass="27820">MLVALRRALLAAILAAVVAAEEVQTLTDASFQSSVQGSPSLWLVKFYAPWCGHCKKLAPVLEKFAADIKPTELGEGVRIGKVDCTEHSSLCDGQGVKGYPTVLLFRDGARWEMKAPRTADGLRETIRKLKSAPVTQLGEGGQAALDKLLEPDGAVVFALAGAGAADPLAAEFEAAAAELQLVSTFAAAAGPDLPSQLAPHRGSVVKLSRGEPSAVFAPPSDGALPATLRAWLEAERFPALSVVERHNFFGMLSKDISLALAVVDP</sequence>
<dbReference type="CDD" id="cd02961">
    <property type="entry name" value="PDI_a_family"/>
    <property type="match status" value="1"/>
</dbReference>
<feature type="signal peptide" evidence="6">
    <location>
        <begin position="1"/>
        <end position="20"/>
    </location>
</feature>
<dbReference type="STRING" id="2903.R1F1P7"/>
<dbReference type="HOGENOM" id="CLU_1052093_0_0_1"/>
<keyword evidence="2" id="KW-0812">Transmembrane</keyword>
<evidence type="ECO:0000259" key="7">
    <source>
        <dbReference type="PROSITE" id="PS51352"/>
    </source>
</evidence>
<evidence type="ECO:0000256" key="2">
    <source>
        <dbReference type="ARBA" id="ARBA00022692"/>
    </source>
</evidence>
<dbReference type="InterPro" id="IPR052250">
    <property type="entry name" value="PDI_TMX3"/>
</dbReference>
<dbReference type="RefSeq" id="XP_005779528.1">
    <property type="nucleotide sequence ID" value="XM_005779471.1"/>
</dbReference>
<evidence type="ECO:0000256" key="1">
    <source>
        <dbReference type="ARBA" id="ARBA00004389"/>
    </source>
</evidence>
<dbReference type="PANTHER" id="PTHR46426:SF1">
    <property type="entry name" value="PROTEIN DISULFIDE-ISOMERASE TMX3"/>
    <property type="match status" value="1"/>
</dbReference>
<accession>A0A0D3JUB4</accession>
<dbReference type="SUPFAM" id="SSF52833">
    <property type="entry name" value="Thioredoxin-like"/>
    <property type="match status" value="1"/>
</dbReference>
<feature type="chain" id="PRO_5044270207" description="Thioredoxin domain-containing protein" evidence="6">
    <location>
        <begin position="21"/>
        <end position="265"/>
    </location>
</feature>
<keyword evidence="9" id="KW-1185">Reference proteome</keyword>
<dbReference type="KEGG" id="ehx:EMIHUDRAFT_415574"/>
<dbReference type="eggNOG" id="KOG4277">
    <property type="taxonomic scope" value="Eukaryota"/>
</dbReference>
<dbReference type="EnsemblProtists" id="EOD27099">
    <property type="protein sequence ID" value="EOD27099"/>
    <property type="gene ID" value="EMIHUDRAFT_415574"/>
</dbReference>
<dbReference type="PaxDb" id="2903-EOD27099"/>
<dbReference type="GeneID" id="17272645"/>
<dbReference type="Pfam" id="PF00085">
    <property type="entry name" value="Thioredoxin"/>
    <property type="match status" value="1"/>
</dbReference>
<evidence type="ECO:0000256" key="3">
    <source>
        <dbReference type="ARBA" id="ARBA00022989"/>
    </source>
</evidence>
<evidence type="ECO:0000313" key="9">
    <source>
        <dbReference type="Proteomes" id="UP000013827"/>
    </source>
</evidence>
<dbReference type="PANTHER" id="PTHR46426">
    <property type="entry name" value="PROTEIN DISULFIDE-ISOMERASE TMX3"/>
    <property type="match status" value="1"/>
</dbReference>
<reference evidence="9" key="1">
    <citation type="journal article" date="2013" name="Nature">
        <title>Pan genome of the phytoplankton Emiliania underpins its global distribution.</title>
        <authorList>
            <person name="Read B.A."/>
            <person name="Kegel J."/>
            <person name="Klute M.J."/>
            <person name="Kuo A."/>
            <person name="Lefebvre S.C."/>
            <person name="Maumus F."/>
            <person name="Mayer C."/>
            <person name="Miller J."/>
            <person name="Monier A."/>
            <person name="Salamov A."/>
            <person name="Young J."/>
            <person name="Aguilar M."/>
            <person name="Claverie J.M."/>
            <person name="Frickenhaus S."/>
            <person name="Gonzalez K."/>
            <person name="Herman E.K."/>
            <person name="Lin Y.C."/>
            <person name="Napier J."/>
            <person name="Ogata H."/>
            <person name="Sarno A.F."/>
            <person name="Shmutz J."/>
            <person name="Schroeder D."/>
            <person name="de Vargas C."/>
            <person name="Verret F."/>
            <person name="von Dassow P."/>
            <person name="Valentin K."/>
            <person name="Van de Peer Y."/>
            <person name="Wheeler G."/>
            <person name="Dacks J.B."/>
            <person name="Delwiche C.F."/>
            <person name="Dyhrman S.T."/>
            <person name="Glockner G."/>
            <person name="John U."/>
            <person name="Richards T."/>
            <person name="Worden A.Z."/>
            <person name="Zhang X."/>
            <person name="Grigoriev I.V."/>
            <person name="Allen A.E."/>
            <person name="Bidle K."/>
            <person name="Borodovsky M."/>
            <person name="Bowler C."/>
            <person name="Brownlee C."/>
            <person name="Cock J.M."/>
            <person name="Elias M."/>
            <person name="Gladyshev V.N."/>
            <person name="Groth M."/>
            <person name="Guda C."/>
            <person name="Hadaegh A."/>
            <person name="Iglesias-Rodriguez M.D."/>
            <person name="Jenkins J."/>
            <person name="Jones B.M."/>
            <person name="Lawson T."/>
            <person name="Leese F."/>
            <person name="Lindquist E."/>
            <person name="Lobanov A."/>
            <person name="Lomsadze A."/>
            <person name="Malik S.B."/>
            <person name="Marsh M.E."/>
            <person name="Mackinder L."/>
            <person name="Mock T."/>
            <person name="Mueller-Roeber B."/>
            <person name="Pagarete A."/>
            <person name="Parker M."/>
            <person name="Probert I."/>
            <person name="Quesneville H."/>
            <person name="Raines C."/>
            <person name="Rensing S.A."/>
            <person name="Riano-Pachon D.M."/>
            <person name="Richier S."/>
            <person name="Rokitta S."/>
            <person name="Shiraiwa Y."/>
            <person name="Soanes D.M."/>
            <person name="van der Giezen M."/>
            <person name="Wahlund T.M."/>
            <person name="Williams B."/>
            <person name="Wilson W."/>
            <person name="Wolfe G."/>
            <person name="Wurch L.L."/>
        </authorList>
    </citation>
    <scope>NUCLEOTIDE SEQUENCE</scope>
</reference>
<evidence type="ECO:0000313" key="8">
    <source>
        <dbReference type="EnsemblProtists" id="EOD27099"/>
    </source>
</evidence>
<reference evidence="8" key="2">
    <citation type="submission" date="2024-10" db="UniProtKB">
        <authorList>
            <consortium name="EnsemblProtists"/>
        </authorList>
    </citation>
    <scope>IDENTIFICATION</scope>
</reference>
<dbReference type="Proteomes" id="UP000013827">
    <property type="component" value="Unassembled WGS sequence"/>
</dbReference>
<keyword evidence="4" id="KW-0472">Membrane</keyword>
<dbReference type="AlphaFoldDB" id="A0A0D3JUB4"/>
<protein>
    <recommendedName>
        <fullName evidence="7">Thioredoxin domain-containing protein</fullName>
    </recommendedName>
</protein>
<keyword evidence="3" id="KW-1133">Transmembrane helix</keyword>
<dbReference type="PRINTS" id="PR00421">
    <property type="entry name" value="THIOREDOXIN"/>
</dbReference>
<dbReference type="GO" id="GO:0005789">
    <property type="term" value="C:endoplasmic reticulum membrane"/>
    <property type="evidence" value="ECO:0007669"/>
    <property type="project" value="UniProtKB-SubCell"/>
</dbReference>
<dbReference type="InterPro" id="IPR013766">
    <property type="entry name" value="Thioredoxin_domain"/>
</dbReference>
<comment type="subcellular location">
    <subcellularLocation>
        <location evidence="1">Endoplasmic reticulum membrane</location>
        <topology evidence="1">Single-pass membrane protein</topology>
    </subcellularLocation>
</comment>
<evidence type="ECO:0000256" key="4">
    <source>
        <dbReference type="ARBA" id="ARBA00023136"/>
    </source>
</evidence>
<dbReference type="PROSITE" id="PS00194">
    <property type="entry name" value="THIOREDOXIN_1"/>
    <property type="match status" value="1"/>
</dbReference>
<proteinExistence type="predicted"/>
<evidence type="ECO:0000256" key="5">
    <source>
        <dbReference type="ARBA" id="ARBA00045246"/>
    </source>
</evidence>
<dbReference type="Gene3D" id="3.40.30.10">
    <property type="entry name" value="Glutaredoxin"/>
    <property type="match status" value="1"/>
</dbReference>
<name>A0A0D3JUB4_EMIH1</name>
<keyword evidence="6" id="KW-0732">Signal</keyword>
<feature type="domain" description="Thioredoxin" evidence="7">
    <location>
        <begin position="3"/>
        <end position="177"/>
    </location>
</feature>
<dbReference type="PROSITE" id="PS51352">
    <property type="entry name" value="THIOREDOXIN_2"/>
    <property type="match status" value="1"/>
</dbReference>
<evidence type="ECO:0000256" key="6">
    <source>
        <dbReference type="SAM" id="SignalP"/>
    </source>
</evidence>
<comment type="function">
    <text evidence="5">Probable disulfide isomerase, which participates in the folding of proteins containing disulfide bonds. May act as a dithiol oxidase. Acts as a regulator of endoplasmic reticulum-mitochondria contact sites via its ability to regulate redox signals.</text>
</comment>